<dbReference type="SMART" id="SM01134">
    <property type="entry name" value="DeoRC"/>
    <property type="match status" value="1"/>
</dbReference>
<evidence type="ECO:0000313" key="10">
    <source>
        <dbReference type="Proteomes" id="UP001251870"/>
    </source>
</evidence>
<evidence type="ECO:0000256" key="7">
    <source>
        <dbReference type="SAM" id="MobiDB-lite"/>
    </source>
</evidence>
<dbReference type="PRINTS" id="PR00037">
    <property type="entry name" value="HTHLACR"/>
</dbReference>
<dbReference type="PROSITE" id="PS51000">
    <property type="entry name" value="HTH_DEOR_2"/>
    <property type="match status" value="1"/>
</dbReference>
<proteinExistence type="predicted"/>
<evidence type="ECO:0000256" key="4">
    <source>
        <dbReference type="ARBA" id="ARBA00023125"/>
    </source>
</evidence>
<dbReference type="InterPro" id="IPR036390">
    <property type="entry name" value="WH_DNA-bd_sf"/>
</dbReference>
<dbReference type="Gene3D" id="3.40.50.1360">
    <property type="match status" value="1"/>
</dbReference>
<feature type="domain" description="HTH deoR-type" evidence="8">
    <location>
        <begin position="5"/>
        <end position="60"/>
    </location>
</feature>
<evidence type="ECO:0000259" key="8">
    <source>
        <dbReference type="PROSITE" id="PS51000"/>
    </source>
</evidence>
<dbReference type="Pfam" id="PF00455">
    <property type="entry name" value="DeoRC"/>
    <property type="match status" value="1"/>
</dbReference>
<accession>A0ABU2DR06</accession>
<reference evidence="9 10" key="1">
    <citation type="submission" date="2023-09" db="EMBL/GenBank/DDBJ databases">
        <title>Description of three actinobacteria isolated from air of manufacturing shop in a pharmaceutical factory.</title>
        <authorList>
            <person name="Zhang D.-F."/>
        </authorList>
    </citation>
    <scope>NUCLEOTIDE SEQUENCE [LARGE SCALE GENOMIC DNA]</scope>
    <source>
        <strain evidence="9 10">LY-0111</strain>
    </source>
</reference>
<organism evidence="9 10">
    <name type="scientific">Nesterenkonia aerolata</name>
    <dbReference type="NCBI Taxonomy" id="3074079"/>
    <lineage>
        <taxon>Bacteria</taxon>
        <taxon>Bacillati</taxon>
        <taxon>Actinomycetota</taxon>
        <taxon>Actinomycetes</taxon>
        <taxon>Micrococcales</taxon>
        <taxon>Micrococcaceae</taxon>
        <taxon>Nesterenkonia</taxon>
    </lineage>
</organism>
<keyword evidence="3" id="KW-0805">Transcription regulation</keyword>
<dbReference type="Proteomes" id="UP001251870">
    <property type="component" value="Unassembled WGS sequence"/>
</dbReference>
<sequence>MPLLATERHDRILGRLRRDGTVTVAQIAEDCEVTAETVRRDFDRLARDGVLRRVHGGAIPAATNPSRAESSWKERQSRRAPQKRAIAAAALDYLPAAESAGIILDAGSTTEMLADLMLAEASDSHTPRSRYLLTDAVPIAGKLADVEAFDVETLGGRVRRLTGAVVGDAAVETLRRRRCEVAFIGTNGIDADFGLSTPDPAEAAVKSAMIRAARSVVLLADSSKLDRCSLVSFANLQEVSVLITDADPMPPLRAALETAGVTVIRAVAA</sequence>
<evidence type="ECO:0000256" key="6">
    <source>
        <dbReference type="ARBA" id="ARBA00024937"/>
    </source>
</evidence>
<dbReference type="RefSeq" id="WP_310547739.1">
    <property type="nucleotide sequence ID" value="NZ_JAVKGR010000003.1"/>
</dbReference>
<evidence type="ECO:0000256" key="1">
    <source>
        <dbReference type="ARBA" id="ARBA00021390"/>
    </source>
</evidence>
<dbReference type="PANTHER" id="PTHR30363">
    <property type="entry name" value="HTH-TYPE TRANSCRIPTIONAL REGULATOR SRLR-RELATED"/>
    <property type="match status" value="1"/>
</dbReference>
<dbReference type="PANTHER" id="PTHR30363:SF4">
    <property type="entry name" value="GLYCEROL-3-PHOSPHATE REGULON REPRESSOR"/>
    <property type="match status" value="1"/>
</dbReference>
<dbReference type="PROSITE" id="PS00894">
    <property type="entry name" value="HTH_DEOR_1"/>
    <property type="match status" value="1"/>
</dbReference>
<name>A0ABU2DR06_9MICC</name>
<dbReference type="InterPro" id="IPR001034">
    <property type="entry name" value="DeoR_HTH"/>
</dbReference>
<dbReference type="InterPro" id="IPR036388">
    <property type="entry name" value="WH-like_DNA-bd_sf"/>
</dbReference>
<keyword evidence="5" id="KW-0804">Transcription</keyword>
<keyword evidence="2" id="KW-0678">Repressor</keyword>
<gene>
    <name evidence="9" type="ORF">RIL96_04095</name>
</gene>
<evidence type="ECO:0000313" key="9">
    <source>
        <dbReference type="EMBL" id="MDR8018745.1"/>
    </source>
</evidence>
<dbReference type="SUPFAM" id="SSF46785">
    <property type="entry name" value="Winged helix' DNA-binding domain"/>
    <property type="match status" value="1"/>
</dbReference>
<feature type="region of interest" description="Disordered" evidence="7">
    <location>
        <begin position="59"/>
        <end position="79"/>
    </location>
</feature>
<keyword evidence="10" id="KW-1185">Reference proteome</keyword>
<dbReference type="InterPro" id="IPR014036">
    <property type="entry name" value="DeoR-like_C"/>
</dbReference>
<dbReference type="SMART" id="SM00420">
    <property type="entry name" value="HTH_DEOR"/>
    <property type="match status" value="1"/>
</dbReference>
<keyword evidence="4 9" id="KW-0238">DNA-binding</keyword>
<dbReference type="GO" id="GO:0003677">
    <property type="term" value="F:DNA binding"/>
    <property type="evidence" value="ECO:0007669"/>
    <property type="project" value="UniProtKB-KW"/>
</dbReference>
<dbReference type="SUPFAM" id="SSF100950">
    <property type="entry name" value="NagB/RpiA/CoA transferase-like"/>
    <property type="match status" value="1"/>
</dbReference>
<dbReference type="EMBL" id="JAVKGR010000003">
    <property type="protein sequence ID" value="MDR8018745.1"/>
    <property type="molecule type" value="Genomic_DNA"/>
</dbReference>
<dbReference type="Gene3D" id="1.10.10.10">
    <property type="entry name" value="Winged helix-like DNA-binding domain superfamily/Winged helix DNA-binding domain"/>
    <property type="match status" value="1"/>
</dbReference>
<evidence type="ECO:0000256" key="5">
    <source>
        <dbReference type="ARBA" id="ARBA00023163"/>
    </source>
</evidence>
<dbReference type="InterPro" id="IPR018356">
    <property type="entry name" value="Tscrpt_reg_HTH_DeoR_CS"/>
</dbReference>
<evidence type="ECO:0000256" key="2">
    <source>
        <dbReference type="ARBA" id="ARBA00022491"/>
    </source>
</evidence>
<comment type="function">
    <text evidence="6">Repressor of the lactose catabolism operon. Galactose-6-phosphate is the inducer.</text>
</comment>
<evidence type="ECO:0000256" key="3">
    <source>
        <dbReference type="ARBA" id="ARBA00023015"/>
    </source>
</evidence>
<dbReference type="InterPro" id="IPR050313">
    <property type="entry name" value="Carb_Metab_HTH_regulators"/>
</dbReference>
<dbReference type="Pfam" id="PF08220">
    <property type="entry name" value="HTH_DeoR"/>
    <property type="match status" value="1"/>
</dbReference>
<dbReference type="InterPro" id="IPR037171">
    <property type="entry name" value="NagB/RpiA_transferase-like"/>
</dbReference>
<protein>
    <recommendedName>
        <fullName evidence="1">Lactose phosphotransferase system repressor</fullName>
    </recommendedName>
</protein>
<comment type="caution">
    <text evidence="9">The sequence shown here is derived from an EMBL/GenBank/DDBJ whole genome shotgun (WGS) entry which is preliminary data.</text>
</comment>